<dbReference type="AlphaFoldDB" id="A0A1B6KTC2"/>
<evidence type="ECO:0000256" key="3">
    <source>
        <dbReference type="ARBA" id="ARBA00022679"/>
    </source>
</evidence>
<dbReference type="PANTHER" id="PTHR11006:SF122">
    <property type="entry name" value="ARGININE METHYLTRANSFERASE 8"/>
    <property type="match status" value="1"/>
</dbReference>
<dbReference type="InterPro" id="IPR029063">
    <property type="entry name" value="SAM-dependent_MTases_sf"/>
</dbReference>
<dbReference type="PANTHER" id="PTHR11006">
    <property type="entry name" value="PROTEIN ARGININE N-METHYLTRANSFERASE"/>
    <property type="match status" value="1"/>
</dbReference>
<dbReference type="PROSITE" id="PS51678">
    <property type="entry name" value="SAM_MT_PRMT"/>
    <property type="match status" value="1"/>
</dbReference>
<dbReference type="EC" id="2.1.1.319" evidence="1"/>
<keyword evidence="2 6" id="KW-0489">Methyltransferase</keyword>
<dbReference type="CDD" id="cd02440">
    <property type="entry name" value="AdoMet_MTases"/>
    <property type="match status" value="1"/>
</dbReference>
<keyword evidence="3 6" id="KW-0808">Transferase</keyword>
<feature type="domain" description="Protein arginine N-methyltransferase" evidence="7">
    <location>
        <begin position="172"/>
        <end position="328"/>
    </location>
</feature>
<dbReference type="SUPFAM" id="SSF53335">
    <property type="entry name" value="S-adenosyl-L-methionine-dependent methyltransferases"/>
    <property type="match status" value="1"/>
</dbReference>
<dbReference type="Pfam" id="PF06325">
    <property type="entry name" value="PrmA"/>
    <property type="match status" value="1"/>
</dbReference>
<dbReference type="GO" id="GO:0035242">
    <property type="term" value="F:protein-arginine omega-N asymmetric methyltransferase activity"/>
    <property type="evidence" value="ECO:0007669"/>
    <property type="project" value="UniProtKB-EC"/>
</dbReference>
<evidence type="ECO:0000256" key="5">
    <source>
        <dbReference type="ARBA" id="ARBA00049303"/>
    </source>
</evidence>
<sequence>MVLEGRLEDSGSQSIHYGSNVSSHNPCYFSSYGDLKVHELMLKDKVRTEFYKNVIFSNKEIFQDKIVMDVGTGTGILSIFCAQAGAKKVYAIERSEIAKLAADIVKENNLTDVIEVIQEQVENVVLPCKVDVLISEWMGFYLLHEGMLDSIIAARDTHLKEGGKMFPYKCIIYSAPCQLPGYFQLWDDFQGVKMSTLGQALRKGCQGEPQITRIASSDLLSDGKEVAILDLYRTTCDELNKISVRQFVAVSKRGDYQGICLWFTVEFPSAEGKENMVLSTSPMSPKTHWKQTVIVLPVHVEVEENDPVAWELVLERNSMNHRMYNIHLTMLDPETETHPMPCDCSFMKCKVIKAFLAQQGSEEDTMEEIIDCTTTDDND</sequence>
<evidence type="ECO:0000313" key="8">
    <source>
        <dbReference type="EMBL" id="JAT14699.1"/>
    </source>
</evidence>
<reference evidence="8" key="1">
    <citation type="submission" date="2015-11" db="EMBL/GenBank/DDBJ databases">
        <title>De novo transcriptome assembly of four potential Pierce s Disease insect vectors from Arizona vineyards.</title>
        <authorList>
            <person name="Tassone E.E."/>
        </authorList>
    </citation>
    <scope>NUCLEOTIDE SEQUENCE</scope>
</reference>
<dbReference type="GO" id="GO:0035241">
    <property type="term" value="F:protein-arginine omega-N monomethyltransferase activity"/>
    <property type="evidence" value="ECO:0007669"/>
    <property type="project" value="TreeGrafter"/>
</dbReference>
<dbReference type="GO" id="GO:0005634">
    <property type="term" value="C:nucleus"/>
    <property type="evidence" value="ECO:0007669"/>
    <property type="project" value="TreeGrafter"/>
</dbReference>
<dbReference type="Gene3D" id="2.70.160.11">
    <property type="entry name" value="Hnrnp arginine n-methyltransferase1"/>
    <property type="match status" value="1"/>
</dbReference>
<evidence type="ECO:0000256" key="1">
    <source>
        <dbReference type="ARBA" id="ARBA00011925"/>
    </source>
</evidence>
<keyword evidence="4 6" id="KW-0949">S-adenosyl-L-methionine</keyword>
<dbReference type="InterPro" id="IPR055135">
    <property type="entry name" value="PRMT_dom"/>
</dbReference>
<proteinExistence type="predicted"/>
<evidence type="ECO:0000256" key="2">
    <source>
        <dbReference type="ARBA" id="ARBA00022603"/>
    </source>
</evidence>
<dbReference type="GO" id="GO:0032259">
    <property type="term" value="P:methylation"/>
    <property type="evidence" value="ECO:0007669"/>
    <property type="project" value="UniProtKB-KW"/>
</dbReference>
<dbReference type="InterPro" id="IPR025799">
    <property type="entry name" value="Arg_MeTrfase"/>
</dbReference>
<protein>
    <recommendedName>
        <fullName evidence="1">type I protein arginine methyltransferase</fullName>
        <ecNumber evidence="1">2.1.1.319</ecNumber>
    </recommendedName>
</protein>
<evidence type="ECO:0000256" key="6">
    <source>
        <dbReference type="PROSITE-ProRule" id="PRU01015"/>
    </source>
</evidence>
<dbReference type="FunFam" id="3.40.50.150:FF:000003">
    <property type="entry name" value="Blast:Protein arginine N-methyltransferase 1"/>
    <property type="match status" value="1"/>
</dbReference>
<dbReference type="Pfam" id="PF22528">
    <property type="entry name" value="PRMT_C"/>
    <property type="match status" value="1"/>
</dbReference>
<dbReference type="Gene3D" id="3.40.50.150">
    <property type="entry name" value="Vaccinia Virus protein VP39"/>
    <property type="match status" value="1"/>
</dbReference>
<gene>
    <name evidence="8" type="ORF">g.582</name>
</gene>
<evidence type="ECO:0000259" key="7">
    <source>
        <dbReference type="Pfam" id="PF22528"/>
    </source>
</evidence>
<evidence type="ECO:0000256" key="4">
    <source>
        <dbReference type="ARBA" id="ARBA00022691"/>
    </source>
</evidence>
<dbReference type="GO" id="GO:0042054">
    <property type="term" value="F:histone methyltransferase activity"/>
    <property type="evidence" value="ECO:0007669"/>
    <property type="project" value="TreeGrafter"/>
</dbReference>
<comment type="catalytic activity">
    <reaction evidence="5">
        <text>L-arginyl-[protein] + S-adenosyl-L-methionine = N(omega)-methyl-L-arginyl-[protein] + S-adenosyl-L-homocysteine + H(+)</text>
        <dbReference type="Rhea" id="RHEA:48100"/>
        <dbReference type="Rhea" id="RHEA-COMP:10532"/>
        <dbReference type="Rhea" id="RHEA-COMP:11990"/>
        <dbReference type="ChEBI" id="CHEBI:15378"/>
        <dbReference type="ChEBI" id="CHEBI:29965"/>
        <dbReference type="ChEBI" id="CHEBI:57856"/>
        <dbReference type="ChEBI" id="CHEBI:59789"/>
        <dbReference type="ChEBI" id="CHEBI:65280"/>
    </reaction>
    <physiologicalReaction direction="left-to-right" evidence="5">
        <dbReference type="Rhea" id="RHEA:48101"/>
    </physiologicalReaction>
</comment>
<dbReference type="EMBL" id="GEBQ01025278">
    <property type="protein sequence ID" value="JAT14699.1"/>
    <property type="molecule type" value="Transcribed_RNA"/>
</dbReference>
<accession>A0A1B6KTC2</accession>
<organism evidence="8">
    <name type="scientific">Graphocephala atropunctata</name>
    <dbReference type="NCBI Taxonomy" id="36148"/>
    <lineage>
        <taxon>Eukaryota</taxon>
        <taxon>Metazoa</taxon>
        <taxon>Ecdysozoa</taxon>
        <taxon>Arthropoda</taxon>
        <taxon>Hexapoda</taxon>
        <taxon>Insecta</taxon>
        <taxon>Pterygota</taxon>
        <taxon>Neoptera</taxon>
        <taxon>Paraneoptera</taxon>
        <taxon>Hemiptera</taxon>
        <taxon>Auchenorrhyncha</taxon>
        <taxon>Membracoidea</taxon>
        <taxon>Cicadellidae</taxon>
        <taxon>Cicadellinae</taxon>
        <taxon>Cicadellini</taxon>
        <taxon>Graphocephala</taxon>
    </lineage>
</organism>
<name>A0A1B6KTC2_9HEMI</name>